<dbReference type="SUPFAM" id="SSF52964">
    <property type="entry name" value="TolB, N-terminal domain"/>
    <property type="match status" value="1"/>
</dbReference>
<dbReference type="EMBL" id="DRLD01000260">
    <property type="protein sequence ID" value="HED10887.1"/>
    <property type="molecule type" value="Genomic_DNA"/>
</dbReference>
<proteinExistence type="predicted"/>
<evidence type="ECO:0000256" key="4">
    <source>
        <dbReference type="ARBA" id="ARBA00023139"/>
    </source>
</evidence>
<protein>
    <submittedName>
        <fullName evidence="6">Penicillin-binding protein activator LpoB</fullName>
    </submittedName>
</protein>
<sequence length="311" mass="33623">MFLGGAVKAKILFLFLSLFILNACSARKVVVKVKNKPVVSAAYKSKTILSPKKKIAVTTFENNTRFGKRRLGQNISDILITELSKTGRFIVLERSRVDDIMSQVALSQAGITSGNLEQVELLDTDYIITGAVSKYAVSTVGNSNLFTQSKTQKASVAVDVRIIDVRTGEVLLAESGAGMAQKEFSRVLGMGSSGGYDESLEADAFRAAVVQLMENIVRTLDQRPWSCNVVKLSGNKLYLDAGKKSNLALGTGLTVYQLGEKITDLSGKLIGYEEENLGTVRVERYIGENGSVAVYEGAQPLALPLVCRLSP</sequence>
<dbReference type="Proteomes" id="UP000886005">
    <property type="component" value="Unassembled WGS sequence"/>
</dbReference>
<evidence type="ECO:0000256" key="1">
    <source>
        <dbReference type="ARBA" id="ARBA00022475"/>
    </source>
</evidence>
<evidence type="ECO:0000256" key="3">
    <source>
        <dbReference type="ARBA" id="ARBA00023136"/>
    </source>
</evidence>
<dbReference type="AlphaFoldDB" id="A0A7V1PV09"/>
<keyword evidence="1" id="KW-1003">Cell membrane</keyword>
<keyword evidence="2" id="KW-0732">Signal</keyword>
<dbReference type="Pfam" id="PF03783">
    <property type="entry name" value="CsgG"/>
    <property type="match status" value="1"/>
</dbReference>
<dbReference type="InterPro" id="IPR005534">
    <property type="entry name" value="Curli_assmbl/transp-comp_CsgG"/>
</dbReference>
<keyword evidence="5" id="KW-0449">Lipoprotein</keyword>
<dbReference type="PANTHER" id="PTHR41164">
    <property type="entry name" value="CURLI PRODUCTION ASSEMBLY/TRANSPORT COMPONENT CSGG"/>
    <property type="match status" value="1"/>
</dbReference>
<dbReference type="Gene3D" id="3.40.50.10610">
    <property type="entry name" value="ABC-type transport auxiliary lipoprotein component"/>
    <property type="match status" value="1"/>
</dbReference>
<name>A0A7V1PV09_CALAY</name>
<evidence type="ECO:0000313" key="6">
    <source>
        <dbReference type="EMBL" id="HED10887.1"/>
    </source>
</evidence>
<accession>A0A7V1PV09</accession>
<reference evidence="6" key="1">
    <citation type="journal article" date="2020" name="mSystems">
        <title>Genome- and Community-Level Interaction Insights into Carbon Utilization and Element Cycling Functions of Hydrothermarchaeota in Hydrothermal Sediment.</title>
        <authorList>
            <person name="Zhou Z."/>
            <person name="Liu Y."/>
            <person name="Xu W."/>
            <person name="Pan J."/>
            <person name="Luo Z.H."/>
            <person name="Li M."/>
        </authorList>
    </citation>
    <scope>NUCLEOTIDE SEQUENCE [LARGE SCALE GENOMIC DNA]</scope>
    <source>
        <strain evidence="6">HyVt-456</strain>
    </source>
</reference>
<dbReference type="PANTHER" id="PTHR41164:SF1">
    <property type="entry name" value="CURLI PRODUCTION ASSEMBLY_TRANSPORT COMPONENT CSGG"/>
    <property type="match status" value="1"/>
</dbReference>
<evidence type="ECO:0000256" key="5">
    <source>
        <dbReference type="ARBA" id="ARBA00023288"/>
    </source>
</evidence>
<keyword evidence="3" id="KW-0472">Membrane</keyword>
<gene>
    <name evidence="6" type="ORF">ENJ10_09385</name>
</gene>
<keyword evidence="4" id="KW-0564">Palmitate</keyword>
<comment type="caution">
    <text evidence="6">The sequence shown here is derived from an EMBL/GenBank/DDBJ whole genome shotgun (WGS) entry which is preliminary data.</text>
</comment>
<dbReference type="GO" id="GO:0030288">
    <property type="term" value="C:outer membrane-bounded periplasmic space"/>
    <property type="evidence" value="ECO:0007669"/>
    <property type="project" value="InterPro"/>
</dbReference>
<organism evidence="6">
    <name type="scientific">Caldithrix abyssi</name>
    <dbReference type="NCBI Taxonomy" id="187145"/>
    <lineage>
        <taxon>Bacteria</taxon>
        <taxon>Pseudomonadati</taxon>
        <taxon>Calditrichota</taxon>
        <taxon>Calditrichia</taxon>
        <taxon>Calditrichales</taxon>
        <taxon>Calditrichaceae</taxon>
        <taxon>Caldithrix</taxon>
    </lineage>
</organism>
<evidence type="ECO:0000256" key="2">
    <source>
        <dbReference type="ARBA" id="ARBA00022729"/>
    </source>
</evidence>